<comment type="catalytic activity">
    <reaction evidence="9">
        <text>alpha-D-glucose 1-phosphate + UTP + H(+) = UDP-alpha-D-glucose + diphosphate</text>
        <dbReference type="Rhea" id="RHEA:19889"/>
        <dbReference type="ChEBI" id="CHEBI:15378"/>
        <dbReference type="ChEBI" id="CHEBI:33019"/>
        <dbReference type="ChEBI" id="CHEBI:46398"/>
        <dbReference type="ChEBI" id="CHEBI:58601"/>
        <dbReference type="ChEBI" id="CHEBI:58885"/>
        <dbReference type="EC" id="2.7.7.9"/>
    </reaction>
</comment>
<dbReference type="Gene3D" id="3.90.550.10">
    <property type="entry name" value="Spore Coat Polysaccharide Biosynthesis Protein SpsA, Chain A"/>
    <property type="match status" value="1"/>
</dbReference>
<gene>
    <name evidence="11" type="ORF">BN580_01520</name>
    <name evidence="12" type="ORF">MR241_02480</name>
</gene>
<evidence type="ECO:0000313" key="13">
    <source>
        <dbReference type="Proteomes" id="UP000017938"/>
    </source>
</evidence>
<evidence type="ECO:0000313" key="12">
    <source>
        <dbReference type="EMBL" id="MCI5755144.1"/>
    </source>
</evidence>
<dbReference type="GO" id="GO:0003983">
    <property type="term" value="F:UTP:glucose-1-phosphate uridylyltransferase activity"/>
    <property type="evidence" value="ECO:0007669"/>
    <property type="project" value="UniProtKB-EC"/>
</dbReference>
<reference evidence="11" key="1">
    <citation type="submission" date="2012-11" db="EMBL/GenBank/DDBJ databases">
        <title>Dependencies among metagenomic species, viruses, plasmids and units of genetic variation.</title>
        <authorList>
            <person name="Nielsen H.B."/>
            <person name="Almeida M."/>
            <person name="Juncker A.S."/>
            <person name="Rasmussen S."/>
            <person name="Li J."/>
            <person name="Sunagawa S."/>
            <person name="Plichta D."/>
            <person name="Gautier L."/>
            <person name="Le Chatelier E."/>
            <person name="Peletier E."/>
            <person name="Bonde I."/>
            <person name="Nielsen T."/>
            <person name="Manichanh C."/>
            <person name="Arumugam M."/>
            <person name="Batto J."/>
            <person name="Santos M.B.Q.D."/>
            <person name="Blom N."/>
            <person name="Borruel N."/>
            <person name="Burgdorf K.S."/>
            <person name="Boumezbeur F."/>
            <person name="Casellas F."/>
            <person name="Dore J."/>
            <person name="Guarner F."/>
            <person name="Hansen T."/>
            <person name="Hildebrand F."/>
            <person name="Kaas R.S."/>
            <person name="Kennedy S."/>
            <person name="Kristiansen K."/>
            <person name="Kultima J.R."/>
            <person name="Leonard P."/>
            <person name="Levenez F."/>
            <person name="Lund O."/>
            <person name="Moumen B."/>
            <person name="Le Paslier D."/>
            <person name="Pons N."/>
            <person name="Pedersen O."/>
            <person name="Prifti E."/>
            <person name="Qin J."/>
            <person name="Raes J."/>
            <person name="Tap J."/>
            <person name="Tims S."/>
            <person name="Ussery D.W."/>
            <person name="Yamada T."/>
            <person name="MetaHit consortium"/>
            <person name="Renault P."/>
            <person name="Sicheritz-Ponten T."/>
            <person name="Bork P."/>
            <person name="Wang J."/>
            <person name="Brunak S."/>
            <person name="Ehrlich S.D."/>
        </authorList>
    </citation>
    <scope>NUCLEOTIDE SEQUENCE [LARGE SCALE GENOMIC DNA]</scope>
</reference>
<proteinExistence type="inferred from homology"/>
<feature type="domain" description="Nucleotidyl transferase" evidence="10">
    <location>
        <begin position="5"/>
        <end position="265"/>
    </location>
</feature>
<evidence type="ECO:0000256" key="7">
    <source>
        <dbReference type="ARBA" id="ARBA00031959"/>
    </source>
</evidence>
<sequence length="289" mass="31995">MKVTKAVIPAAGLGTRMLPIARSVPKEALPIVDRPAISYLVEEAAKSGITDILIITGRNKGMIEDYFDYSPEYEDKLRAGGKEKQIGELRKIAEIANITFLRQHEAKGLGHAIYRARSFTGDEPFAVLYGDDIIFSETPVCAQLISAYEKYGLPAAGIKEVAPELVCRYCTMGMDRLDGNMYHIFDMIEKPKPEQIMTNYSILGRVLLTPEIYDILEVTPPGAGGELQLTDAMKVICHRSGMTGVDFEGKRYDMGSKLGFMTANVEQAVKHPEIGAEFTAYLKEFVKTL</sequence>
<evidence type="ECO:0000256" key="4">
    <source>
        <dbReference type="ARBA" id="ARBA00022679"/>
    </source>
</evidence>
<evidence type="ECO:0000256" key="1">
    <source>
        <dbReference type="ARBA" id="ARBA00006890"/>
    </source>
</evidence>
<dbReference type="GO" id="GO:0006011">
    <property type="term" value="P:UDP-alpha-D-glucose metabolic process"/>
    <property type="evidence" value="ECO:0007669"/>
    <property type="project" value="InterPro"/>
</dbReference>
<dbReference type="EMBL" id="CBFW010000221">
    <property type="protein sequence ID" value="CDC74444.1"/>
    <property type="molecule type" value="Genomic_DNA"/>
</dbReference>
<evidence type="ECO:0000256" key="3">
    <source>
        <dbReference type="ARBA" id="ARBA00019048"/>
    </source>
</evidence>
<accession>R6TX83</accession>
<dbReference type="CDD" id="cd02541">
    <property type="entry name" value="UGPase_prokaryotic"/>
    <property type="match status" value="1"/>
</dbReference>
<keyword evidence="5 11" id="KW-0548">Nucleotidyltransferase</keyword>
<reference evidence="12 14" key="2">
    <citation type="submission" date="2022-03" db="EMBL/GenBank/DDBJ databases">
        <title>Metagenome-assembled genomes from swine fecal metagenomes.</title>
        <authorList>
            <person name="Holman D.B."/>
            <person name="Kommadath A."/>
        </authorList>
    </citation>
    <scope>NUCLEOTIDE SEQUENCE [LARGE SCALE GENOMIC DNA]</scope>
    <source>
        <strain evidence="12">SUG147</strain>
    </source>
</reference>
<name>R6TX83_9BACT</name>
<organism evidence="11 13">
    <name type="scientific">Candidatus Colimorpha enterica</name>
    <dbReference type="NCBI Taxonomy" id="3083063"/>
    <lineage>
        <taxon>Bacteria</taxon>
        <taxon>Pseudomonadati</taxon>
        <taxon>Bacteroidota</taxon>
        <taxon>Bacteroidia</taxon>
        <taxon>Bacteroidales</taxon>
        <taxon>Candidatus Colimorpha</taxon>
    </lineage>
</organism>
<evidence type="ECO:0000256" key="2">
    <source>
        <dbReference type="ARBA" id="ARBA00012415"/>
    </source>
</evidence>
<dbReference type="EC" id="2.7.7.9" evidence="2"/>
<evidence type="ECO:0000313" key="14">
    <source>
        <dbReference type="Proteomes" id="UP001139365"/>
    </source>
</evidence>
<evidence type="ECO:0000256" key="9">
    <source>
        <dbReference type="ARBA" id="ARBA00048128"/>
    </source>
</evidence>
<evidence type="ECO:0000256" key="5">
    <source>
        <dbReference type="ARBA" id="ARBA00022695"/>
    </source>
</evidence>
<comment type="caution">
    <text evidence="11">The sequence shown here is derived from an EMBL/GenBank/DDBJ whole genome shotgun (WGS) entry which is preliminary data.</text>
</comment>
<comment type="similarity">
    <text evidence="1">Belongs to the UDPGP type 2 family.</text>
</comment>
<dbReference type="InterPro" id="IPR005771">
    <property type="entry name" value="GalU_uridylyltTrfase_bac/arc"/>
</dbReference>
<dbReference type="SUPFAM" id="SSF53448">
    <property type="entry name" value="Nucleotide-diphospho-sugar transferases"/>
    <property type="match status" value="1"/>
</dbReference>
<dbReference type="EMBL" id="JALEMU010000043">
    <property type="protein sequence ID" value="MCI5755144.1"/>
    <property type="molecule type" value="Genomic_DNA"/>
</dbReference>
<dbReference type="PANTHER" id="PTHR43197">
    <property type="entry name" value="UTP--GLUCOSE-1-PHOSPHATE URIDYLYLTRANSFERASE"/>
    <property type="match status" value="1"/>
</dbReference>
<dbReference type="InterPro" id="IPR029044">
    <property type="entry name" value="Nucleotide-diphossugar_trans"/>
</dbReference>
<dbReference type="Proteomes" id="UP001139365">
    <property type="component" value="Unassembled WGS sequence"/>
</dbReference>
<dbReference type="Proteomes" id="UP000017938">
    <property type="component" value="Unassembled WGS sequence"/>
</dbReference>
<dbReference type="STRING" id="1263015.BN580_01520"/>
<dbReference type="Pfam" id="PF00483">
    <property type="entry name" value="NTP_transferase"/>
    <property type="match status" value="1"/>
</dbReference>
<evidence type="ECO:0000256" key="6">
    <source>
        <dbReference type="ARBA" id="ARBA00031455"/>
    </source>
</evidence>
<evidence type="ECO:0000259" key="10">
    <source>
        <dbReference type="Pfam" id="PF00483"/>
    </source>
</evidence>
<dbReference type="InterPro" id="IPR005835">
    <property type="entry name" value="NTP_transferase_dom"/>
</dbReference>
<dbReference type="PANTHER" id="PTHR43197:SF1">
    <property type="entry name" value="UTP--GLUCOSE-1-PHOSPHATE URIDYLYLTRANSFERASE"/>
    <property type="match status" value="1"/>
</dbReference>
<keyword evidence="4 11" id="KW-0808">Transferase</keyword>
<protein>
    <recommendedName>
        <fullName evidence="3">UTP--glucose-1-phosphate uridylyltransferase</fullName>
        <ecNumber evidence="2">2.7.7.9</ecNumber>
    </recommendedName>
    <alternativeName>
        <fullName evidence="6">Alpha-D-glucosyl-1-phosphate uridylyltransferase</fullName>
    </alternativeName>
    <alternativeName>
        <fullName evidence="7">UDP-glucose pyrophosphorylase</fullName>
    </alternativeName>
    <alternativeName>
        <fullName evidence="8">Uridine diphosphoglucose pyrophosphorylase</fullName>
    </alternativeName>
</protein>
<dbReference type="AlphaFoldDB" id="R6TX83"/>
<evidence type="ECO:0000313" key="11">
    <source>
        <dbReference type="EMBL" id="CDC74444.1"/>
    </source>
</evidence>
<evidence type="ECO:0000256" key="8">
    <source>
        <dbReference type="ARBA" id="ARBA00032341"/>
    </source>
</evidence>